<evidence type="ECO:0000313" key="16">
    <source>
        <dbReference type="EMBL" id="EEF43497.1"/>
    </source>
</evidence>
<keyword evidence="7" id="KW-0833">Ubl conjugation pathway</keyword>
<feature type="transmembrane region" description="Helical" evidence="14">
    <location>
        <begin position="40"/>
        <end position="61"/>
    </location>
</feature>
<feature type="region of interest" description="Disordered" evidence="13">
    <location>
        <begin position="78"/>
        <end position="97"/>
    </location>
</feature>
<evidence type="ECO:0000256" key="6">
    <source>
        <dbReference type="ARBA" id="ARBA00022723"/>
    </source>
</evidence>
<evidence type="ECO:0000256" key="7">
    <source>
        <dbReference type="ARBA" id="ARBA00022786"/>
    </source>
</evidence>
<dbReference type="GO" id="GO:0061630">
    <property type="term" value="F:ubiquitin protein ligase activity"/>
    <property type="evidence" value="ECO:0000318"/>
    <property type="project" value="GO_Central"/>
</dbReference>
<evidence type="ECO:0000256" key="14">
    <source>
        <dbReference type="SAM" id="Phobius"/>
    </source>
</evidence>
<dbReference type="PANTHER" id="PTHR46905:SF1">
    <property type="entry name" value="RING-TYPE E3 UBIQUITIN TRANSFERASE"/>
    <property type="match status" value="1"/>
</dbReference>
<evidence type="ECO:0000256" key="4">
    <source>
        <dbReference type="ARBA" id="ARBA00022679"/>
    </source>
</evidence>
<evidence type="ECO:0000256" key="9">
    <source>
        <dbReference type="ARBA" id="ARBA00022989"/>
    </source>
</evidence>
<dbReference type="GO" id="GO:0016020">
    <property type="term" value="C:membrane"/>
    <property type="evidence" value="ECO:0007669"/>
    <property type="project" value="UniProtKB-SubCell"/>
</dbReference>
<keyword evidence="8" id="KW-0862">Zinc</keyword>
<evidence type="ECO:0000256" key="10">
    <source>
        <dbReference type="ARBA" id="ARBA00023136"/>
    </source>
</evidence>
<comment type="subcellular location">
    <subcellularLocation>
        <location evidence="2">Membrane</location>
        <topology evidence="2">Single-pass membrane protein</topology>
    </subcellularLocation>
</comment>
<evidence type="ECO:0000256" key="8">
    <source>
        <dbReference type="ARBA" id="ARBA00022833"/>
    </source>
</evidence>
<dbReference type="PANTHER" id="PTHR46905">
    <property type="entry name" value="RING-H2 FINGER PROTEIN ATL78"/>
    <property type="match status" value="1"/>
</dbReference>
<dbReference type="eggNOG" id="KOG0800">
    <property type="taxonomic scope" value="Eukaryota"/>
</dbReference>
<comment type="similarity">
    <text evidence="11">Belongs to the RING-type zinc finger family. ATL subfamily.</text>
</comment>
<dbReference type="EC" id="2.3.2.27" evidence="3"/>
<dbReference type="InterPro" id="IPR001841">
    <property type="entry name" value="Znf_RING"/>
</dbReference>
<dbReference type="SMART" id="SM00184">
    <property type="entry name" value="RING"/>
    <property type="match status" value="1"/>
</dbReference>
<feature type="compositionally biased region" description="Basic and acidic residues" evidence="13">
    <location>
        <begin position="84"/>
        <end position="93"/>
    </location>
</feature>
<dbReference type="AlphaFoldDB" id="B9RYZ5"/>
<sequence length="205" mass="22050">MAAASANLIHLSPPPPHAATSCNPHAHGCRWWPYSKSNDFGANTAMILIILLCALICALVLNTAIRCFLRSAAHPPDRLPQTQRELDDHRKPNTEASASPLVVAPTVVYSAGMKLGGAEADCAICLSEFVEGEGIRVLGSCKHGFHVHCIEQWLSCHPSCPTCRRSCLAPGTSVCWPENDLNNASQPPPNQIAQDHNTNTSTRTV</sequence>
<dbReference type="SUPFAM" id="SSF57850">
    <property type="entry name" value="RING/U-box"/>
    <property type="match status" value="1"/>
</dbReference>
<gene>
    <name evidence="16" type="ORF">RCOM_1315080</name>
</gene>
<dbReference type="UniPathway" id="UPA00143"/>
<evidence type="ECO:0000256" key="13">
    <source>
        <dbReference type="SAM" id="MobiDB-lite"/>
    </source>
</evidence>
<name>B9RYZ5_RICCO</name>
<evidence type="ECO:0000256" key="3">
    <source>
        <dbReference type="ARBA" id="ARBA00012483"/>
    </source>
</evidence>
<evidence type="ECO:0000256" key="1">
    <source>
        <dbReference type="ARBA" id="ARBA00000900"/>
    </source>
</evidence>
<evidence type="ECO:0000313" key="17">
    <source>
        <dbReference type="Proteomes" id="UP000008311"/>
    </source>
</evidence>
<dbReference type="Gene3D" id="3.30.40.10">
    <property type="entry name" value="Zinc/RING finger domain, C3HC4 (zinc finger)"/>
    <property type="match status" value="1"/>
</dbReference>
<feature type="region of interest" description="Disordered" evidence="13">
    <location>
        <begin position="180"/>
        <end position="205"/>
    </location>
</feature>
<dbReference type="EMBL" id="EQ973832">
    <property type="protein sequence ID" value="EEF43497.1"/>
    <property type="molecule type" value="Genomic_DNA"/>
</dbReference>
<keyword evidence="17" id="KW-1185">Reference proteome</keyword>
<proteinExistence type="inferred from homology"/>
<evidence type="ECO:0000256" key="2">
    <source>
        <dbReference type="ARBA" id="ARBA00004167"/>
    </source>
</evidence>
<dbReference type="PROSITE" id="PS50089">
    <property type="entry name" value="ZF_RING_2"/>
    <property type="match status" value="1"/>
</dbReference>
<dbReference type="FunCoup" id="B9RYZ5">
    <property type="interactions" value="4"/>
</dbReference>
<evidence type="ECO:0000259" key="15">
    <source>
        <dbReference type="PROSITE" id="PS50089"/>
    </source>
</evidence>
<dbReference type="InParanoid" id="B9RYZ5"/>
<comment type="catalytic activity">
    <reaction evidence="1">
        <text>S-ubiquitinyl-[E2 ubiquitin-conjugating enzyme]-L-cysteine + [acceptor protein]-L-lysine = [E2 ubiquitin-conjugating enzyme]-L-cysteine + N(6)-ubiquitinyl-[acceptor protein]-L-lysine.</text>
        <dbReference type="EC" id="2.3.2.27"/>
    </reaction>
</comment>
<dbReference type="GO" id="GO:0016567">
    <property type="term" value="P:protein ubiquitination"/>
    <property type="evidence" value="ECO:0007669"/>
    <property type="project" value="UniProtKB-UniPathway"/>
</dbReference>
<keyword evidence="10 14" id="KW-0472">Membrane</keyword>
<evidence type="ECO:0000256" key="11">
    <source>
        <dbReference type="ARBA" id="ARBA00024209"/>
    </source>
</evidence>
<organism evidence="16 17">
    <name type="scientific">Ricinus communis</name>
    <name type="common">Castor bean</name>
    <dbReference type="NCBI Taxonomy" id="3988"/>
    <lineage>
        <taxon>Eukaryota</taxon>
        <taxon>Viridiplantae</taxon>
        <taxon>Streptophyta</taxon>
        <taxon>Embryophyta</taxon>
        <taxon>Tracheophyta</taxon>
        <taxon>Spermatophyta</taxon>
        <taxon>Magnoliopsida</taxon>
        <taxon>eudicotyledons</taxon>
        <taxon>Gunneridae</taxon>
        <taxon>Pentapetalae</taxon>
        <taxon>rosids</taxon>
        <taxon>fabids</taxon>
        <taxon>Malpighiales</taxon>
        <taxon>Euphorbiaceae</taxon>
        <taxon>Acalyphoideae</taxon>
        <taxon>Acalypheae</taxon>
        <taxon>Ricinus</taxon>
    </lineage>
</organism>
<keyword evidence="5 14" id="KW-0812">Transmembrane</keyword>
<keyword evidence="6" id="KW-0479">Metal-binding</keyword>
<dbReference type="Proteomes" id="UP000008311">
    <property type="component" value="Unassembled WGS sequence"/>
</dbReference>
<keyword evidence="12" id="KW-0863">Zinc-finger</keyword>
<accession>B9RYZ5</accession>
<feature type="domain" description="RING-type" evidence="15">
    <location>
        <begin position="122"/>
        <end position="164"/>
    </location>
</feature>
<reference evidence="17" key="1">
    <citation type="journal article" date="2010" name="Nat. Biotechnol.">
        <title>Draft genome sequence of the oilseed species Ricinus communis.</title>
        <authorList>
            <person name="Chan A.P."/>
            <person name="Crabtree J."/>
            <person name="Zhao Q."/>
            <person name="Lorenzi H."/>
            <person name="Orvis J."/>
            <person name="Puiu D."/>
            <person name="Melake-Berhan A."/>
            <person name="Jones K.M."/>
            <person name="Redman J."/>
            <person name="Chen G."/>
            <person name="Cahoon E.B."/>
            <person name="Gedil M."/>
            <person name="Stanke M."/>
            <person name="Haas B.J."/>
            <person name="Wortman J.R."/>
            <person name="Fraser-Liggett C.M."/>
            <person name="Ravel J."/>
            <person name="Rabinowicz P.D."/>
        </authorList>
    </citation>
    <scope>NUCLEOTIDE SEQUENCE [LARGE SCALE GENOMIC DNA]</scope>
    <source>
        <strain evidence="17">cv. Hale</strain>
    </source>
</reference>
<dbReference type="Pfam" id="PF13639">
    <property type="entry name" value="zf-RING_2"/>
    <property type="match status" value="1"/>
</dbReference>
<protein>
    <recommendedName>
        <fullName evidence="3">RING-type E3 ubiquitin transferase</fullName>
        <ecNumber evidence="3">2.3.2.27</ecNumber>
    </recommendedName>
</protein>
<evidence type="ECO:0000256" key="5">
    <source>
        <dbReference type="ARBA" id="ARBA00022692"/>
    </source>
</evidence>
<keyword evidence="9 14" id="KW-1133">Transmembrane helix</keyword>
<dbReference type="GO" id="GO:0008270">
    <property type="term" value="F:zinc ion binding"/>
    <property type="evidence" value="ECO:0007669"/>
    <property type="project" value="UniProtKB-KW"/>
</dbReference>
<keyword evidence="4" id="KW-0808">Transferase</keyword>
<evidence type="ECO:0000256" key="12">
    <source>
        <dbReference type="PROSITE-ProRule" id="PRU00175"/>
    </source>
</evidence>
<dbReference type="InterPro" id="IPR013083">
    <property type="entry name" value="Znf_RING/FYVE/PHD"/>
</dbReference>
<dbReference type="InterPro" id="IPR044602">
    <property type="entry name" value="ATL10/ATL72-79-like"/>
</dbReference>